<dbReference type="KEGG" id="bsb:Bresu_0594"/>
<dbReference type="InterPro" id="IPR036291">
    <property type="entry name" value="NAD(P)-bd_dom_sf"/>
</dbReference>
<dbReference type="PRINTS" id="PR00080">
    <property type="entry name" value="SDRFAMILY"/>
</dbReference>
<dbReference type="EMBL" id="CP002102">
    <property type="protein sequence ID" value="ADK99908.1"/>
    <property type="molecule type" value="Genomic_DNA"/>
</dbReference>
<gene>
    <name evidence="5" type="ordered locus">Bresu_0594</name>
</gene>
<dbReference type="NCBIfam" id="NF006114">
    <property type="entry name" value="PRK08263.1"/>
    <property type="match status" value="1"/>
</dbReference>
<name>D9QL53_BRESC</name>
<dbReference type="InterPro" id="IPR002347">
    <property type="entry name" value="SDR_fam"/>
</dbReference>
<keyword evidence="2" id="KW-0560">Oxidoreductase</keyword>
<evidence type="ECO:0000256" key="3">
    <source>
        <dbReference type="RuleBase" id="RU000363"/>
    </source>
</evidence>
<dbReference type="Pfam" id="PF00106">
    <property type="entry name" value="adh_short"/>
    <property type="match status" value="1"/>
</dbReference>
<dbReference type="HOGENOM" id="CLU_010194_2_9_5"/>
<dbReference type="PANTHER" id="PTHR43976:SF16">
    <property type="entry name" value="SHORT-CHAIN DEHYDROGENASE_REDUCTASE FAMILY PROTEIN"/>
    <property type="match status" value="1"/>
</dbReference>
<dbReference type="AlphaFoldDB" id="D9QL53"/>
<dbReference type="InParanoid" id="D9QL53"/>
<organism evidence="5 6">
    <name type="scientific">Brevundimonas subvibrioides (strain ATCC 15264 / DSM 4735 / LMG 14903 / NBRC 16000 / CB 81)</name>
    <name type="common">Caulobacter subvibrioides</name>
    <dbReference type="NCBI Taxonomy" id="633149"/>
    <lineage>
        <taxon>Bacteria</taxon>
        <taxon>Pseudomonadati</taxon>
        <taxon>Pseudomonadota</taxon>
        <taxon>Alphaproteobacteria</taxon>
        <taxon>Caulobacterales</taxon>
        <taxon>Caulobacteraceae</taxon>
        <taxon>Brevundimonas</taxon>
    </lineage>
</organism>
<feature type="domain" description="Ketoreductase" evidence="4">
    <location>
        <begin position="7"/>
        <end position="192"/>
    </location>
</feature>
<dbReference type="InterPro" id="IPR057326">
    <property type="entry name" value="KR_dom"/>
</dbReference>
<dbReference type="SMART" id="SM00822">
    <property type="entry name" value="PKS_KR"/>
    <property type="match status" value="1"/>
</dbReference>
<dbReference type="BioCyc" id="BSUB633149:G1GM8-593-MONOMER"/>
<evidence type="ECO:0000259" key="4">
    <source>
        <dbReference type="SMART" id="SM00822"/>
    </source>
</evidence>
<dbReference type="Proteomes" id="UP000002696">
    <property type="component" value="Chromosome"/>
</dbReference>
<sequence>MADHDTPVWFITGCSTGFGRELATALIDKGYRVVATARNPEDVADLVTRGGDRVLALKLDVTDRAQAEAAVAAATEHFGRIDVLVNNAGIGYFGAIEESDEDEVRRMFEINVFGLARMTHLVLPQLRARRSGTIVNISSVGGLRASAGVGYYNATKFAVDGWSEALAAEVNPLGIHVLIVAPSGFRTDWAGRSANEIKQPIADYADTAGARRTQIRGWSGAQPGDPKRAAAAIIDAVEAEDPPLRLLLGKAALAGARGKIDLLKKDFDAWAEVTEGADFPEGEG</sequence>
<proteinExistence type="inferred from homology"/>
<dbReference type="eggNOG" id="COG4221">
    <property type="taxonomic scope" value="Bacteria"/>
</dbReference>
<reference evidence="6" key="1">
    <citation type="journal article" date="2011" name="J. Bacteriol.">
        <title>Genome sequences of eight morphologically diverse alphaproteobacteria.</title>
        <authorList>
            <consortium name="US DOE Joint Genome Institute"/>
            <person name="Brown P.J."/>
            <person name="Kysela D.T."/>
            <person name="Buechlein A."/>
            <person name="Hemmerich C."/>
            <person name="Brun Y.V."/>
        </authorList>
    </citation>
    <scope>NUCLEOTIDE SEQUENCE [LARGE SCALE GENOMIC DNA]</scope>
    <source>
        <strain evidence="6">ATCC 15264 / DSM 4735 / LMG 14903 / NBRC 16000 / CB 81</strain>
    </source>
</reference>
<protein>
    <submittedName>
        <fullName evidence="5">Short-chain dehydrogenase/reductase SDR</fullName>
    </submittedName>
</protein>
<dbReference type="FunCoup" id="D9QL53">
    <property type="interactions" value="337"/>
</dbReference>
<dbReference type="OrthoDB" id="9793825at2"/>
<dbReference type="SUPFAM" id="SSF51735">
    <property type="entry name" value="NAD(P)-binding Rossmann-fold domains"/>
    <property type="match status" value="1"/>
</dbReference>
<comment type="similarity">
    <text evidence="1 3">Belongs to the short-chain dehydrogenases/reductases (SDR) family.</text>
</comment>
<dbReference type="STRING" id="633149.Bresu_0594"/>
<accession>D9QL53</accession>
<dbReference type="PANTHER" id="PTHR43976">
    <property type="entry name" value="SHORT CHAIN DEHYDROGENASE"/>
    <property type="match status" value="1"/>
</dbReference>
<evidence type="ECO:0000256" key="1">
    <source>
        <dbReference type="ARBA" id="ARBA00006484"/>
    </source>
</evidence>
<dbReference type="NCBIfam" id="NF004824">
    <property type="entry name" value="PRK06180.1"/>
    <property type="match status" value="1"/>
</dbReference>
<evidence type="ECO:0000313" key="5">
    <source>
        <dbReference type="EMBL" id="ADK99908.1"/>
    </source>
</evidence>
<dbReference type="Gene3D" id="3.40.50.720">
    <property type="entry name" value="NAD(P)-binding Rossmann-like Domain"/>
    <property type="match status" value="1"/>
</dbReference>
<evidence type="ECO:0000313" key="6">
    <source>
        <dbReference type="Proteomes" id="UP000002696"/>
    </source>
</evidence>
<dbReference type="CDD" id="cd05374">
    <property type="entry name" value="17beta-HSD-like_SDR_c"/>
    <property type="match status" value="1"/>
</dbReference>
<keyword evidence="6" id="KW-1185">Reference proteome</keyword>
<dbReference type="PROSITE" id="PS00061">
    <property type="entry name" value="ADH_SHORT"/>
    <property type="match status" value="1"/>
</dbReference>
<dbReference type="InterPro" id="IPR051911">
    <property type="entry name" value="SDR_oxidoreductase"/>
</dbReference>
<dbReference type="GO" id="GO:0016491">
    <property type="term" value="F:oxidoreductase activity"/>
    <property type="evidence" value="ECO:0007669"/>
    <property type="project" value="UniProtKB-KW"/>
</dbReference>
<dbReference type="InterPro" id="IPR020904">
    <property type="entry name" value="Sc_DH/Rdtase_CS"/>
</dbReference>
<dbReference type="RefSeq" id="WP_013268012.1">
    <property type="nucleotide sequence ID" value="NC_014375.1"/>
</dbReference>
<evidence type="ECO:0000256" key="2">
    <source>
        <dbReference type="ARBA" id="ARBA00023002"/>
    </source>
</evidence>
<dbReference type="PRINTS" id="PR00081">
    <property type="entry name" value="GDHRDH"/>
</dbReference>